<reference evidence="1 2" key="1">
    <citation type="submission" date="2019-07" db="EMBL/GenBank/DDBJ databases">
        <title>Whole genome shotgun sequence of Methylobacterium gnaphalii NBRC 107716.</title>
        <authorList>
            <person name="Hosoyama A."/>
            <person name="Uohara A."/>
            <person name="Ohji S."/>
            <person name="Ichikawa N."/>
        </authorList>
    </citation>
    <scope>NUCLEOTIDE SEQUENCE [LARGE SCALE GENOMIC DNA]</scope>
    <source>
        <strain evidence="1 2">NBRC 107716</strain>
    </source>
</reference>
<keyword evidence="2" id="KW-1185">Reference proteome</keyword>
<dbReference type="RefSeq" id="WP_147046100.1">
    <property type="nucleotide sequence ID" value="NZ_BJZV01000007.1"/>
</dbReference>
<comment type="caution">
    <text evidence="1">The sequence shown here is derived from an EMBL/GenBank/DDBJ whole genome shotgun (WGS) entry which is preliminary data.</text>
</comment>
<name>A0A512JIM1_9HYPH</name>
<sequence length="222" mass="22732">MTNITAIQPREIHFRTATNSDWLDGLGVWQAGQGGIVAGAANAGNGSLIIDAVAPQAVTGHYILSITSIEGVPRYTIEHPNGVLTPGVVGLPLNAGGIGLTLTSASGVGAKPFEIGDTFAIAILPAPIDITGIAFTLQARLTRTTANVALAATSSPTDGSMPTIAVGTTGGQVAMVVPKTLMARDRLPPNTYVYDILATAEGRTVTAFYGTIEHVDGVVFLP</sequence>
<dbReference type="Proteomes" id="UP000321750">
    <property type="component" value="Unassembled WGS sequence"/>
</dbReference>
<gene>
    <name evidence="1" type="ORF">MGN01_16420</name>
</gene>
<dbReference type="AlphaFoldDB" id="A0A512JIM1"/>
<organism evidence="1 2">
    <name type="scientific">Methylobacterium gnaphalii</name>
    <dbReference type="NCBI Taxonomy" id="1010610"/>
    <lineage>
        <taxon>Bacteria</taxon>
        <taxon>Pseudomonadati</taxon>
        <taxon>Pseudomonadota</taxon>
        <taxon>Alphaproteobacteria</taxon>
        <taxon>Hyphomicrobiales</taxon>
        <taxon>Methylobacteriaceae</taxon>
        <taxon>Methylobacterium</taxon>
    </lineage>
</organism>
<accession>A0A512JIM1</accession>
<evidence type="ECO:0000313" key="2">
    <source>
        <dbReference type="Proteomes" id="UP000321750"/>
    </source>
</evidence>
<protein>
    <submittedName>
        <fullName evidence="1">Uncharacterized protein</fullName>
    </submittedName>
</protein>
<dbReference type="EMBL" id="BJZV01000007">
    <property type="protein sequence ID" value="GEP09797.1"/>
    <property type="molecule type" value="Genomic_DNA"/>
</dbReference>
<dbReference type="OrthoDB" id="7990395at2"/>
<evidence type="ECO:0000313" key="1">
    <source>
        <dbReference type="EMBL" id="GEP09797.1"/>
    </source>
</evidence>
<proteinExistence type="predicted"/>